<dbReference type="InterPro" id="IPR041854">
    <property type="entry name" value="BFD-like_2Fe2S-bd_dom_sf"/>
</dbReference>
<name>A0A0L6TZ42_9FIRM</name>
<gene>
    <name evidence="3" type="ORF">AKG39_11135</name>
</gene>
<evidence type="ECO:0000259" key="1">
    <source>
        <dbReference type="Pfam" id="PF01266"/>
    </source>
</evidence>
<dbReference type="InterPro" id="IPR036188">
    <property type="entry name" value="FAD/NAD-bd_sf"/>
</dbReference>
<comment type="caution">
    <text evidence="3">The sequence shown here is derived from an EMBL/GenBank/DDBJ whole genome shotgun (WGS) entry which is preliminary data.</text>
</comment>
<dbReference type="Pfam" id="PF01266">
    <property type="entry name" value="DAO"/>
    <property type="match status" value="1"/>
</dbReference>
<dbReference type="AlphaFoldDB" id="A0A0L6TZ42"/>
<dbReference type="Proteomes" id="UP000036873">
    <property type="component" value="Unassembled WGS sequence"/>
</dbReference>
<dbReference type="SUPFAM" id="SSF54373">
    <property type="entry name" value="FAD-linked reductases, C-terminal domain"/>
    <property type="match status" value="1"/>
</dbReference>
<reference evidence="4" key="1">
    <citation type="submission" date="2015-07" db="EMBL/GenBank/DDBJ databases">
        <title>Draft genome sequence of Acetobacterium bakii DSM 8293, a potential psychrophilic chemical producer through syngas fermentation.</title>
        <authorList>
            <person name="Song Y."/>
            <person name="Hwang S."/>
            <person name="Cho B.-K."/>
        </authorList>
    </citation>
    <scope>NUCLEOTIDE SEQUENCE [LARGE SCALE GENOMIC DNA]</scope>
    <source>
        <strain evidence="4">DSM 8239</strain>
    </source>
</reference>
<protein>
    <submittedName>
        <fullName evidence="3">FAD-dependent oxidoreductase</fullName>
    </submittedName>
</protein>
<dbReference type="OrthoDB" id="9801699at2"/>
<accession>A0A0L6TZ42</accession>
<dbReference type="Gene3D" id="3.30.9.10">
    <property type="entry name" value="D-Amino Acid Oxidase, subunit A, domain 2"/>
    <property type="match status" value="1"/>
</dbReference>
<feature type="domain" description="FAD dependent oxidoreductase" evidence="1">
    <location>
        <begin position="5"/>
        <end position="357"/>
    </location>
</feature>
<dbReference type="RefSeq" id="WP_050740473.1">
    <property type="nucleotide sequence ID" value="NZ_LGYO01000027.1"/>
</dbReference>
<dbReference type="Gene3D" id="1.10.10.1100">
    <property type="entry name" value="BFD-like [2Fe-2S]-binding domain"/>
    <property type="match status" value="1"/>
</dbReference>
<proteinExistence type="predicted"/>
<dbReference type="InterPro" id="IPR007419">
    <property type="entry name" value="BFD-like_2Fe2S-bd_dom"/>
</dbReference>
<sequence>MSHYDVIIIGGGITGTAIAHELSKYEIKTGLLERGTDIGIGATKGNGGVVHQGYDPKPGSLKAKINVEGANMYPRLSKELGFGMINPGLFVIGFGEADLEVLKYKRDNGIKNGVKGLEIISAEQMRKKEPHLAPNVTQGLYSPTTTVVDTFEVAIAFAENAKDNGVDIFTNQKVLSIDKNKSGFVIKTKNAAFNCDYIVNAAGNHADEVAKLLDIYEYEIKPRHGDLMVLDKDLSFKPNTVMFPVPSPESKGIACIPTIHGNTIIGSTATMLDDKEDVVNYRHGIQELIDGVHRILPELETNRVIRTFAGLRPVVINNNNDFFIAESQTVKGFIHVAGIQSPGVASAPAIGEHVRDLLANAGLSLKNKLSYNPYREKKVVFNQLTIEEQDKLIQSNPAYGKIVCRCETVTEGEIVDAIHGVIGAHTFDAIKRRTRAGMGRCQSGFCQYKVLSIIARELAIPVDQVLLEDLGTELLRGKVKTGEA</sequence>
<dbReference type="Gene3D" id="3.50.50.60">
    <property type="entry name" value="FAD/NAD(P)-binding domain"/>
    <property type="match status" value="1"/>
</dbReference>
<dbReference type="PATRIC" id="fig|52689.4.peg.1452"/>
<feature type="domain" description="BFD-like [2Fe-2S]-binding" evidence="2">
    <location>
        <begin position="402"/>
        <end position="455"/>
    </location>
</feature>
<evidence type="ECO:0000313" key="4">
    <source>
        <dbReference type="Proteomes" id="UP000036873"/>
    </source>
</evidence>
<organism evidence="3 4">
    <name type="scientific">Acetobacterium bakii</name>
    <dbReference type="NCBI Taxonomy" id="52689"/>
    <lineage>
        <taxon>Bacteria</taxon>
        <taxon>Bacillati</taxon>
        <taxon>Bacillota</taxon>
        <taxon>Clostridia</taxon>
        <taxon>Eubacteriales</taxon>
        <taxon>Eubacteriaceae</taxon>
        <taxon>Acetobacterium</taxon>
    </lineage>
</organism>
<dbReference type="PANTHER" id="PTHR42720">
    <property type="entry name" value="GLYCEROL-3-PHOSPHATE DEHYDROGENASE"/>
    <property type="match status" value="1"/>
</dbReference>
<dbReference type="PANTHER" id="PTHR42720:SF1">
    <property type="entry name" value="GLYCEROL 3-PHOSPHATE OXIDASE"/>
    <property type="match status" value="1"/>
</dbReference>
<evidence type="ECO:0000313" key="3">
    <source>
        <dbReference type="EMBL" id="KNZ41539.1"/>
    </source>
</evidence>
<dbReference type="InterPro" id="IPR006076">
    <property type="entry name" value="FAD-dep_OxRdtase"/>
</dbReference>
<keyword evidence="4" id="KW-1185">Reference proteome</keyword>
<dbReference type="EMBL" id="LGYO01000027">
    <property type="protein sequence ID" value="KNZ41539.1"/>
    <property type="molecule type" value="Genomic_DNA"/>
</dbReference>
<dbReference type="InterPro" id="IPR052745">
    <property type="entry name" value="G3P_Oxidase/Oxidoreductase"/>
</dbReference>
<dbReference type="STRING" id="52689.AKG39_11135"/>
<dbReference type="Pfam" id="PF04324">
    <property type="entry name" value="Fer2_BFD"/>
    <property type="match status" value="1"/>
</dbReference>
<dbReference type="CDD" id="cd19946">
    <property type="entry name" value="GlpA-like_Fer2_BFD-like"/>
    <property type="match status" value="1"/>
</dbReference>
<dbReference type="SUPFAM" id="SSF51905">
    <property type="entry name" value="FAD/NAD(P)-binding domain"/>
    <property type="match status" value="1"/>
</dbReference>
<evidence type="ECO:0000259" key="2">
    <source>
        <dbReference type="Pfam" id="PF04324"/>
    </source>
</evidence>